<dbReference type="SUPFAM" id="SSF142433">
    <property type="entry name" value="CinA-like"/>
    <property type="match status" value="1"/>
</dbReference>
<dbReference type="Proteomes" id="UP001243212">
    <property type="component" value="Unassembled WGS sequence"/>
</dbReference>
<dbReference type="Pfam" id="PF02464">
    <property type="entry name" value="CinA"/>
    <property type="match status" value="1"/>
</dbReference>
<sequence length="165" mass="16409">MSESGNRAPEIRQVERLAGELVERLTRAGRTIAVAESLTGGLLAATIVAVPGASACFRGGVVAYATDTKASVLGVEQELLDRAGPVDAEVAAQMASGVAKLYDADVGLSTTGVAGPGPSGGHAPGTVYVGLATAVGASSAAFSFAGNRDAVRNASVLEALTLVLR</sequence>
<feature type="domain" description="CinA C-terminal" evidence="1">
    <location>
        <begin position="16"/>
        <end position="164"/>
    </location>
</feature>
<dbReference type="EMBL" id="JAUSQX010000001">
    <property type="protein sequence ID" value="MDP9806985.1"/>
    <property type="molecule type" value="Genomic_DNA"/>
</dbReference>
<comment type="caution">
    <text evidence="2">The sequence shown here is derived from an EMBL/GenBank/DDBJ whole genome shotgun (WGS) entry which is preliminary data.</text>
</comment>
<accession>A0ABT9NIF5</accession>
<gene>
    <name evidence="2" type="ORF">J2S70_001567</name>
</gene>
<dbReference type="Gene3D" id="3.90.950.20">
    <property type="entry name" value="CinA-like"/>
    <property type="match status" value="1"/>
</dbReference>
<dbReference type="InterPro" id="IPR036653">
    <property type="entry name" value="CinA-like_C"/>
</dbReference>
<protein>
    <submittedName>
        <fullName evidence="2">PncC family amidohydrolase</fullName>
    </submittedName>
</protein>
<dbReference type="InterPro" id="IPR008136">
    <property type="entry name" value="CinA_C"/>
</dbReference>
<dbReference type="NCBIfam" id="TIGR00199">
    <property type="entry name" value="PncC_domain"/>
    <property type="match status" value="1"/>
</dbReference>
<keyword evidence="3" id="KW-1185">Reference proteome</keyword>
<name>A0ABT9NIF5_9ACTO</name>
<dbReference type="RefSeq" id="WP_307683165.1">
    <property type="nucleotide sequence ID" value="NZ_JAUSQX010000001.1"/>
</dbReference>
<proteinExistence type="predicted"/>
<evidence type="ECO:0000313" key="2">
    <source>
        <dbReference type="EMBL" id="MDP9806985.1"/>
    </source>
</evidence>
<evidence type="ECO:0000259" key="1">
    <source>
        <dbReference type="Pfam" id="PF02464"/>
    </source>
</evidence>
<organism evidence="2 3">
    <name type="scientific">Trueperella bonasi</name>
    <dbReference type="NCBI Taxonomy" id="312286"/>
    <lineage>
        <taxon>Bacteria</taxon>
        <taxon>Bacillati</taxon>
        <taxon>Actinomycetota</taxon>
        <taxon>Actinomycetes</taxon>
        <taxon>Actinomycetales</taxon>
        <taxon>Actinomycetaceae</taxon>
        <taxon>Trueperella</taxon>
    </lineage>
</organism>
<evidence type="ECO:0000313" key="3">
    <source>
        <dbReference type="Proteomes" id="UP001243212"/>
    </source>
</evidence>
<reference evidence="2 3" key="1">
    <citation type="submission" date="2023-07" db="EMBL/GenBank/DDBJ databases">
        <title>Sequencing the genomes of 1000 actinobacteria strains.</title>
        <authorList>
            <person name="Klenk H.-P."/>
        </authorList>
    </citation>
    <scope>NUCLEOTIDE SEQUENCE [LARGE SCALE GENOMIC DNA]</scope>
    <source>
        <strain evidence="2 3">DSM 17163</strain>
    </source>
</reference>